<dbReference type="InterPro" id="IPR008906">
    <property type="entry name" value="HATC_C_dom"/>
</dbReference>
<protein>
    <recommendedName>
        <fullName evidence="6">HAT C-terminal dimerisation domain-containing protein</fullName>
    </recommendedName>
</protein>
<dbReference type="InterPro" id="IPR012337">
    <property type="entry name" value="RNaseH-like_sf"/>
</dbReference>
<accession>A0ABQ9IH84</accession>
<name>A0ABQ9IH84_9NEOP</name>
<dbReference type="Pfam" id="PF05699">
    <property type="entry name" value="Dimer_Tnp_hAT"/>
    <property type="match status" value="1"/>
</dbReference>
<keyword evidence="2" id="KW-0479">Metal-binding</keyword>
<proteinExistence type="predicted"/>
<comment type="subcellular location">
    <subcellularLocation>
        <location evidence="1">Nucleus</location>
    </subcellularLocation>
</comment>
<evidence type="ECO:0000256" key="3">
    <source>
        <dbReference type="ARBA" id="ARBA00022771"/>
    </source>
</evidence>
<evidence type="ECO:0000313" key="7">
    <source>
        <dbReference type="EMBL" id="KAJ8896011.1"/>
    </source>
</evidence>
<reference evidence="7 8" key="1">
    <citation type="submission" date="2023-02" db="EMBL/GenBank/DDBJ databases">
        <title>LHISI_Scaffold_Assembly.</title>
        <authorList>
            <person name="Stuart O.P."/>
            <person name="Cleave R."/>
            <person name="Magrath M.J.L."/>
            <person name="Mikheyev A.S."/>
        </authorList>
    </citation>
    <scope>NUCLEOTIDE SEQUENCE [LARGE SCALE GENOMIC DNA]</scope>
    <source>
        <strain evidence="7">Daus_M_001</strain>
        <tissue evidence="7">Leg muscle</tissue>
    </source>
</reference>
<evidence type="ECO:0000256" key="4">
    <source>
        <dbReference type="ARBA" id="ARBA00022833"/>
    </source>
</evidence>
<dbReference type="PANTHER" id="PTHR46481:SF10">
    <property type="entry name" value="ZINC FINGER BED DOMAIN-CONTAINING PROTEIN 39"/>
    <property type="match status" value="1"/>
</dbReference>
<evidence type="ECO:0000259" key="6">
    <source>
        <dbReference type="Pfam" id="PF05699"/>
    </source>
</evidence>
<keyword evidence="5" id="KW-0539">Nucleus</keyword>
<keyword evidence="4" id="KW-0862">Zinc</keyword>
<dbReference type="Proteomes" id="UP001159363">
    <property type="component" value="Chromosome 1"/>
</dbReference>
<keyword evidence="3" id="KW-0863">Zinc-finger</keyword>
<feature type="domain" description="HAT C-terminal dimerisation" evidence="6">
    <location>
        <begin position="51"/>
        <end position="119"/>
    </location>
</feature>
<organism evidence="7 8">
    <name type="scientific">Dryococelus australis</name>
    <dbReference type="NCBI Taxonomy" id="614101"/>
    <lineage>
        <taxon>Eukaryota</taxon>
        <taxon>Metazoa</taxon>
        <taxon>Ecdysozoa</taxon>
        <taxon>Arthropoda</taxon>
        <taxon>Hexapoda</taxon>
        <taxon>Insecta</taxon>
        <taxon>Pterygota</taxon>
        <taxon>Neoptera</taxon>
        <taxon>Polyneoptera</taxon>
        <taxon>Phasmatodea</taxon>
        <taxon>Verophasmatodea</taxon>
        <taxon>Anareolatae</taxon>
        <taxon>Phasmatidae</taxon>
        <taxon>Eurycanthinae</taxon>
        <taxon>Dryococelus</taxon>
    </lineage>
</organism>
<evidence type="ECO:0000256" key="5">
    <source>
        <dbReference type="ARBA" id="ARBA00023242"/>
    </source>
</evidence>
<evidence type="ECO:0000256" key="1">
    <source>
        <dbReference type="ARBA" id="ARBA00004123"/>
    </source>
</evidence>
<evidence type="ECO:0000256" key="2">
    <source>
        <dbReference type="ARBA" id="ARBA00022723"/>
    </source>
</evidence>
<gene>
    <name evidence="7" type="ORF">PR048_001352</name>
</gene>
<dbReference type="EMBL" id="JARBHB010000001">
    <property type="protein sequence ID" value="KAJ8896011.1"/>
    <property type="molecule type" value="Genomic_DNA"/>
</dbReference>
<dbReference type="SUPFAM" id="SSF53098">
    <property type="entry name" value="Ribonuclease H-like"/>
    <property type="match status" value="1"/>
</dbReference>
<dbReference type="SUPFAM" id="SSF140996">
    <property type="entry name" value="Hermes dimerisation domain"/>
    <property type="match status" value="1"/>
</dbReference>
<evidence type="ECO:0000313" key="8">
    <source>
        <dbReference type="Proteomes" id="UP001159363"/>
    </source>
</evidence>
<comment type="caution">
    <text evidence="7">The sequence shown here is derived from an EMBL/GenBank/DDBJ whole genome shotgun (WGS) entry which is preliminary data.</text>
</comment>
<sequence length="119" mass="13858">MEKICNVTVKDYQPLNVVNNSGFRDLTHPGACICNSKQQVDEFFGIPSFGHNQEPLIWWQENKEHYPNLAPHVQHYLHIPPKSVTSGRLFSNARQIVTIRRKNIKPKLVEKIEFQHDNL</sequence>
<keyword evidence="8" id="KW-1185">Reference proteome</keyword>
<dbReference type="InterPro" id="IPR052035">
    <property type="entry name" value="ZnF_BED_domain_contain"/>
</dbReference>
<dbReference type="PANTHER" id="PTHR46481">
    <property type="entry name" value="ZINC FINGER BED DOMAIN-CONTAINING PROTEIN 4"/>
    <property type="match status" value="1"/>
</dbReference>